<sequence length="1749" mass="196733">MSQNLEAQAFIDRVLTLPKGPGVSLKSVLQPSLDDEAHLRRLFATEKDNARLEDPYVGLVNVFDAPPEIRTVRARVVKDKEDLDGEYVMPLDPKDRKPEGAASMVPSLEEYQKNWTVFSEGSLSQLFDWNNVVAVGRSVLACLTPLPEEAKVSKRAMRKYYHGSTYPSSDVDLFLWGLTPEQAEAKIVTIYKAVRDSVPWDVTCVRTKHTVSIHSQYPYRAVQIVLRLYKSPAEILAGFDIDAPCCAYDGSHVWANPRAITALMRQCNTVDVTRRSPSYEVRLTKYSSRAFEIYVPNLSRADVDPTIYERSIARIEGLARLLVFEKLKSTDVRKIFLQSRRTLRGRPNANAIPFYMRNKRTLDGDLKHEMAIGGLEMNNYDVTSLHIPYGPGWDARKIDKLIYQTDLGMNSTFNPKNKTRRLHRHPACFGTVEECMEDCCECCPKPIDEDELKLQEGEDKQCLRGRISFVEQDPGRQSLSGSFNPIDDSEWGAQVYIGRTEKFFQAIVALDRSTVAQMIADGVDVNRRDHVGRMPLHVAVFAKAEDIACDLIEAGARITSRLAEGKTALHIAAQSDQLGVLKKLLGRSKINEGCSKKDHDTEHESDVEMKDTVARNSSEDDWTSGDDGVVSMEEDEDMDGDDADEDSDSDTNDEDGGLDESRRSNKKKSKEANERPRTPADSNALPEDDSGEPDVFDINASDWDLCFTPLSYAILFSSLPVIDLLLLNGADSNLATTATYPQAPRLHPLLLTMYHSNEDQACLIIERLLKAGAASTAADQGVHTILHKMIEAGKTRLVDVLLRLDPKAVVVLNLPSTNASRLTFPLITAIQLNKHELVMTLIAYGANVVLKVEDVVRAQELQNHNNVNRFLNYTDGEPLDQVIHPVEAALWCHTDLIQLLIALGAPVNRAIRNSSHRFVDQKTLRTYLDWVRYAIAWLNKYISEEKEKMAQETKQLDTIASASLTWGAFVSRTIYLSDNGVLPGSEQQKKKFLNAQIESEKTVHKCLALKGFFGDVERLLVSKKAKTYNELFPDSDRPSTATATVSTQIHKFGMLYHRTSNMLKYVFLGQHDYSQDRVSSHLNEKYDELFEACWKGDDDTVRKLCLPDVGKHNALRVSVAVAPPTIEWQETNLTPFVAAVEGRHWTTVRLVFSICVAQYKPAGETEVSFKLGNIILDEEDGDEDVSDVDSQASDVTMSAKNRNQPFIDIAEVSSAIQVPFPPSRLLDGLIAYEEDHGRSTTLVKAIKTADFQAFIHIINLYKLTEPPIELSQGYILDAILAADQPDMLDEYIRRTGCGLNLHSHDDGAEAKEIHISNDKYKFYLGLSVHGRKRKDLARKNDRAKFRNLQDHILPHRLGWCINNLGESPLVAAVLSNKLNVLKLLFAKNPKLMSAALKERIKFSGFSPSMIAVQVGCDSDTIDFLLANGQSPVEIDHVRKWNIYHMLANSSKPELFEHLLQKLPWDVNEMLLQQQCKGTLNTPLHLAVSRGNYRISGMIIDYTRSGLTVRNVYGSIPLHIAIERSHAKTVKKLIEASPAEFLFMENGVGNTPLEISTLLDLLGRVKSITASVSELSEENVNIDPPRITLDTLQREVPNLRKRISELTTQGPLKPGDKMSEEFLRFARFMETKLAAAKTEASEMGKENVLDREEKWNDPEDRIATLNFVKEAILDRPYQRHRVHLVDVQRSVRSHLNNAQSSSNMYPHQMQRRERERDGEGPEVEEDAETMLRNSSIVYRRLGQSGLYNGI</sequence>
<evidence type="ECO:0000313" key="5">
    <source>
        <dbReference type="EMBL" id="KAJ4472019.1"/>
    </source>
</evidence>
<reference evidence="5" key="1">
    <citation type="submission" date="2022-08" db="EMBL/GenBank/DDBJ databases">
        <title>A Global Phylogenomic Analysis of the Shiitake Genus Lentinula.</title>
        <authorList>
            <consortium name="DOE Joint Genome Institute"/>
            <person name="Sierra-Patev S."/>
            <person name="Min B."/>
            <person name="Naranjo-Ortiz M."/>
            <person name="Looney B."/>
            <person name="Konkel Z."/>
            <person name="Slot J.C."/>
            <person name="Sakamoto Y."/>
            <person name="Steenwyk J.L."/>
            <person name="Rokas A."/>
            <person name="Carro J."/>
            <person name="Camarero S."/>
            <person name="Ferreira P."/>
            <person name="Molpeceres G."/>
            <person name="Ruiz-Duenas F.J."/>
            <person name="Serrano A."/>
            <person name="Henrissat B."/>
            <person name="Drula E."/>
            <person name="Hughes K.W."/>
            <person name="Mata J.L."/>
            <person name="Ishikawa N.K."/>
            <person name="Vargas-Isla R."/>
            <person name="Ushijima S."/>
            <person name="Smith C.A."/>
            <person name="Ahrendt S."/>
            <person name="Andreopoulos W."/>
            <person name="He G."/>
            <person name="Labutti K."/>
            <person name="Lipzen A."/>
            <person name="Ng V."/>
            <person name="Riley R."/>
            <person name="Sandor L."/>
            <person name="Barry K."/>
            <person name="Martinez A.T."/>
            <person name="Xiao Y."/>
            <person name="Gibbons J.G."/>
            <person name="Terashima K."/>
            <person name="Grigoriev I.V."/>
            <person name="Hibbett D.S."/>
        </authorList>
    </citation>
    <scope>NUCLEOTIDE SEQUENCE</scope>
    <source>
        <strain evidence="5">JLM2183</strain>
    </source>
</reference>
<feature type="region of interest" description="Disordered" evidence="4">
    <location>
        <begin position="1693"/>
        <end position="1726"/>
    </location>
</feature>
<accession>A0A9W9A136</accession>
<comment type="caution">
    <text evidence="5">The sequence shown here is derived from an EMBL/GenBank/DDBJ whole genome shotgun (WGS) entry which is preliminary data.</text>
</comment>
<dbReference type="PROSITE" id="PS50297">
    <property type="entry name" value="ANK_REP_REGION"/>
    <property type="match status" value="1"/>
</dbReference>
<feature type="repeat" description="ANK" evidence="3">
    <location>
        <begin position="708"/>
        <end position="737"/>
    </location>
</feature>
<keyword evidence="2 3" id="KW-0040">ANK repeat</keyword>
<evidence type="ECO:0000256" key="4">
    <source>
        <dbReference type="SAM" id="MobiDB-lite"/>
    </source>
</evidence>
<dbReference type="OrthoDB" id="539213at2759"/>
<feature type="compositionally biased region" description="Polar residues" evidence="4">
    <location>
        <begin position="1693"/>
        <end position="1704"/>
    </location>
</feature>
<dbReference type="PROSITE" id="PS50088">
    <property type="entry name" value="ANK_REPEAT"/>
    <property type="match status" value="2"/>
</dbReference>
<evidence type="ECO:0000256" key="1">
    <source>
        <dbReference type="ARBA" id="ARBA00022737"/>
    </source>
</evidence>
<feature type="compositionally biased region" description="Acidic residues" evidence="4">
    <location>
        <begin position="632"/>
        <end position="658"/>
    </location>
</feature>
<dbReference type="SUPFAM" id="SSF48403">
    <property type="entry name" value="Ankyrin repeat"/>
    <property type="match status" value="2"/>
</dbReference>
<keyword evidence="6" id="KW-1185">Reference proteome</keyword>
<dbReference type="PANTHER" id="PTHR24198:SF165">
    <property type="entry name" value="ANKYRIN REPEAT-CONTAINING PROTEIN-RELATED"/>
    <property type="match status" value="1"/>
</dbReference>
<feature type="compositionally biased region" description="Basic and acidic residues" evidence="4">
    <location>
        <begin position="1709"/>
        <end position="1718"/>
    </location>
</feature>
<dbReference type="Proteomes" id="UP001150266">
    <property type="component" value="Unassembled WGS sequence"/>
</dbReference>
<proteinExistence type="predicted"/>
<organism evidence="5 6">
    <name type="scientific">Lentinula aciculospora</name>
    <dbReference type="NCBI Taxonomy" id="153920"/>
    <lineage>
        <taxon>Eukaryota</taxon>
        <taxon>Fungi</taxon>
        <taxon>Dikarya</taxon>
        <taxon>Basidiomycota</taxon>
        <taxon>Agaricomycotina</taxon>
        <taxon>Agaricomycetes</taxon>
        <taxon>Agaricomycetidae</taxon>
        <taxon>Agaricales</taxon>
        <taxon>Marasmiineae</taxon>
        <taxon>Omphalotaceae</taxon>
        <taxon>Lentinula</taxon>
    </lineage>
</organism>
<dbReference type="InterPro" id="IPR002110">
    <property type="entry name" value="Ankyrin_rpt"/>
</dbReference>
<evidence type="ECO:0000313" key="6">
    <source>
        <dbReference type="Proteomes" id="UP001150266"/>
    </source>
</evidence>
<feature type="region of interest" description="Disordered" evidence="4">
    <location>
        <begin position="592"/>
        <end position="695"/>
    </location>
</feature>
<dbReference type="InterPro" id="IPR036770">
    <property type="entry name" value="Ankyrin_rpt-contain_sf"/>
</dbReference>
<keyword evidence="1" id="KW-0677">Repeat</keyword>
<protein>
    <submittedName>
        <fullName evidence="5">Ankyrin repeat protein</fullName>
    </submittedName>
</protein>
<dbReference type="Gene3D" id="1.25.40.20">
    <property type="entry name" value="Ankyrin repeat-containing domain"/>
    <property type="match status" value="3"/>
</dbReference>
<dbReference type="PANTHER" id="PTHR24198">
    <property type="entry name" value="ANKYRIN REPEAT AND PROTEIN KINASE DOMAIN-CONTAINING PROTEIN"/>
    <property type="match status" value="1"/>
</dbReference>
<dbReference type="EMBL" id="JAOTPV010000021">
    <property type="protein sequence ID" value="KAJ4472019.1"/>
    <property type="molecule type" value="Genomic_DNA"/>
</dbReference>
<name>A0A9W9A136_9AGAR</name>
<evidence type="ECO:0000256" key="2">
    <source>
        <dbReference type="ARBA" id="ARBA00023043"/>
    </source>
</evidence>
<gene>
    <name evidence="5" type="ORF">J3R30DRAFT_3709437</name>
</gene>
<dbReference type="Pfam" id="PF12796">
    <property type="entry name" value="Ank_2"/>
    <property type="match status" value="2"/>
</dbReference>
<feature type="compositionally biased region" description="Acidic residues" evidence="4">
    <location>
        <begin position="686"/>
        <end position="695"/>
    </location>
</feature>
<dbReference type="SMART" id="SM00248">
    <property type="entry name" value="ANK"/>
    <property type="match status" value="10"/>
</dbReference>
<feature type="compositionally biased region" description="Basic and acidic residues" evidence="4">
    <location>
        <begin position="594"/>
        <end position="613"/>
    </location>
</feature>
<feature type="repeat" description="ANK" evidence="3">
    <location>
        <begin position="564"/>
        <end position="585"/>
    </location>
</feature>
<evidence type="ECO:0000256" key="3">
    <source>
        <dbReference type="PROSITE-ProRule" id="PRU00023"/>
    </source>
</evidence>